<reference evidence="1" key="1">
    <citation type="submission" date="2018-06" db="EMBL/GenBank/DDBJ databases">
        <authorList>
            <person name="Zhirakovskaya E."/>
        </authorList>
    </citation>
    <scope>NUCLEOTIDE SEQUENCE</scope>
</reference>
<name>A0A3B0TVR0_9ZZZZ</name>
<gene>
    <name evidence="1" type="ORF">MNBD_BACTEROID01-1037</name>
</gene>
<proteinExistence type="predicted"/>
<organism evidence="1">
    <name type="scientific">hydrothermal vent metagenome</name>
    <dbReference type="NCBI Taxonomy" id="652676"/>
    <lineage>
        <taxon>unclassified sequences</taxon>
        <taxon>metagenomes</taxon>
        <taxon>ecological metagenomes</taxon>
    </lineage>
</organism>
<evidence type="ECO:0008006" key="2">
    <source>
        <dbReference type="Google" id="ProtNLM"/>
    </source>
</evidence>
<dbReference type="AlphaFoldDB" id="A0A3B0TVR0"/>
<protein>
    <recommendedName>
        <fullName evidence="2">Outer membrane protein beta-barrel domain-containing protein</fullName>
    </recommendedName>
</protein>
<evidence type="ECO:0000313" key="1">
    <source>
        <dbReference type="EMBL" id="VAW20313.1"/>
    </source>
</evidence>
<accession>A0A3B0TVR0</accession>
<sequence length="247" mass="27485">MIAVSVSGQAKKGHIFLKNGSIIKGKILESAPEGKIHVYSAGNTWVFQKSEIEKLVYNNKSGRGIKNDTLTSKFSVHTEAGVLIGNSENSQTAPLIFQTSVNYALTRKLNVGIGAGPEFLKETYIPVFANFEYKFREGDFTPYLFLQAGYSIPVENATAMQPDIYPYYSRFSSIRPDPWYNSGDNLKTKGGLMANTGVGVVKMFSPYFGITFSFGYRFSRLSYSGEDNYGIDLDYNRLSLKLGIIFN</sequence>
<dbReference type="EMBL" id="UOEP01000117">
    <property type="protein sequence ID" value="VAW20313.1"/>
    <property type="molecule type" value="Genomic_DNA"/>
</dbReference>